<dbReference type="Proteomes" id="UP000439965">
    <property type="component" value="Unassembled WGS sequence"/>
</dbReference>
<keyword evidence="4" id="KW-1133">Transmembrane helix</keyword>
<dbReference type="InterPro" id="IPR018062">
    <property type="entry name" value="HTH_AraC-typ_CS"/>
</dbReference>
<feature type="transmembrane region" description="Helical" evidence="4">
    <location>
        <begin position="21"/>
        <end position="41"/>
    </location>
</feature>
<accession>A0A6I4XDW6</accession>
<evidence type="ECO:0000256" key="4">
    <source>
        <dbReference type="SAM" id="Phobius"/>
    </source>
</evidence>
<dbReference type="GO" id="GO:0043565">
    <property type="term" value="F:sequence-specific DNA binding"/>
    <property type="evidence" value="ECO:0007669"/>
    <property type="project" value="InterPro"/>
</dbReference>
<dbReference type="Proteomes" id="UP000516696">
    <property type="component" value="Chromosome"/>
</dbReference>
<dbReference type="PROSITE" id="PS00041">
    <property type="entry name" value="HTH_ARAC_FAMILY_1"/>
    <property type="match status" value="1"/>
</dbReference>
<evidence type="ECO:0000256" key="1">
    <source>
        <dbReference type="ARBA" id="ARBA00023015"/>
    </source>
</evidence>
<keyword evidence="4" id="KW-0812">Transmembrane</keyword>
<dbReference type="EMBL" id="WVTI01000004">
    <property type="protein sequence ID" value="MXS25767.1"/>
    <property type="molecule type" value="Genomic_DNA"/>
</dbReference>
<dbReference type="Gene3D" id="1.10.10.60">
    <property type="entry name" value="Homeodomain-like"/>
    <property type="match status" value="2"/>
</dbReference>
<evidence type="ECO:0000256" key="3">
    <source>
        <dbReference type="ARBA" id="ARBA00023163"/>
    </source>
</evidence>
<name>A0A6I4XDW6_ENTGA</name>
<dbReference type="SMART" id="SM00342">
    <property type="entry name" value="HTH_ARAC"/>
    <property type="match status" value="1"/>
</dbReference>
<evidence type="ECO:0000313" key="6">
    <source>
        <dbReference type="EMBL" id="MXS25767.1"/>
    </source>
</evidence>
<sequence>MKVKKFYDQNGQNTFRGIARSISSYLLVFLIPFLTVSWIWYATSVKSINEQVALTAKNQLIQLKYSLENNFLQLNYLTQKMTDDHQLSLNFLTHPYYSKEGKASLQTYKITNEFVEEVYLYYKEEPENFFSSIGKLSVEGFLEKVIPDNDMQQGQLIDQLEKAYPTLLTIEGASLARHHSRFFYIVPLQNDELTVYGAAIYEIKEASLAKMLDLTNSDGASTNYLINDEFQILASTNHNDLTVFLNDPQEMAQITTQDTFQFNQQKYLVQSIPNEELHISVVSVTNPSQALSLVNRVQEHFILIFMCILFVGIIAVTLMGIRNYRPIRKIEHLVREFHKDMEMSVNSMDDVHNTLAAVLEEQQELHKEIQMQTPHAREQVLRKLMSGRLRSEQEVARLIEAVHIHFPADNYFVITIDTKTVASKYKAGESCFLIDYIEEISSQGYTAYATEILSTEVIALTVGFDHRYQQEEIVQEVAAKIAAAIGLLPAIGVGTIVNELTAINESYIEGLAALDYHVSNNQQIIYYLEISAEEQRSAIQYPDSQKLKLIQALNQGNSDIAIETVHWLIKDGLSKQRSQPVQKMYGYYLLNTVAQTGGELVGEEILLFAAEHADFTNLMQLGTVLQQLVQHICEKVRDRPQNQESELNETIFAYIKANFQSSQLSLESIAEEFKVSVSYISRFVKKESGKTFSKYIQELRLEKIKQELVETDLPIKEIIRDNGYYDVSNYTRKFRTIVGVTPGQYRKINQKR</sequence>
<dbReference type="InterPro" id="IPR009057">
    <property type="entry name" value="Homeodomain-like_sf"/>
</dbReference>
<dbReference type="PANTHER" id="PTHR43280:SF28">
    <property type="entry name" value="HTH-TYPE TRANSCRIPTIONAL ACTIVATOR RHAS"/>
    <property type="match status" value="1"/>
</dbReference>
<proteinExistence type="predicted"/>
<keyword evidence="4" id="KW-0472">Membrane</keyword>
<evidence type="ECO:0000256" key="2">
    <source>
        <dbReference type="ARBA" id="ARBA00023125"/>
    </source>
</evidence>
<dbReference type="GO" id="GO:0003700">
    <property type="term" value="F:DNA-binding transcription factor activity"/>
    <property type="evidence" value="ECO:0007669"/>
    <property type="project" value="InterPro"/>
</dbReference>
<dbReference type="PANTHER" id="PTHR43280">
    <property type="entry name" value="ARAC-FAMILY TRANSCRIPTIONAL REGULATOR"/>
    <property type="match status" value="1"/>
</dbReference>
<evidence type="ECO:0000259" key="5">
    <source>
        <dbReference type="PROSITE" id="PS01124"/>
    </source>
</evidence>
<keyword evidence="2" id="KW-0238">DNA-binding</keyword>
<dbReference type="Pfam" id="PF12833">
    <property type="entry name" value="HTH_18"/>
    <property type="match status" value="1"/>
</dbReference>
<reference evidence="7 9" key="2">
    <citation type="submission" date="2020-03" db="EMBL/GenBank/DDBJ databases">
        <title>Characterization of ganglioside-mimicking enterococci.</title>
        <authorList>
            <person name="Patry R.T."/>
            <person name="Nothaft H."/>
            <person name="Bridger R."/>
            <person name="Shajahan A."/>
            <person name="Huynh S."/>
            <person name="Sanchez S."/>
            <person name="Azadi P."/>
            <person name="Cooper K."/>
            <person name="Miller W.G."/>
            <person name="Parker C.T."/>
            <person name="Wells L."/>
            <person name="Szymanski C.M."/>
        </authorList>
    </citation>
    <scope>NUCLEOTIDE SEQUENCE [LARGE SCALE GENOMIC DNA]</scope>
    <source>
        <strain evidence="7 9">EGM181</strain>
    </source>
</reference>
<feature type="domain" description="HTH araC/xylS-type" evidence="5">
    <location>
        <begin position="649"/>
        <end position="748"/>
    </location>
</feature>
<dbReference type="PROSITE" id="PS01124">
    <property type="entry name" value="HTH_ARAC_FAMILY_2"/>
    <property type="match status" value="1"/>
</dbReference>
<dbReference type="AlphaFoldDB" id="A0A6I4XDW6"/>
<dbReference type="SUPFAM" id="SSF46689">
    <property type="entry name" value="Homeodomain-like"/>
    <property type="match status" value="1"/>
</dbReference>
<dbReference type="EMBL" id="CP050485">
    <property type="protein sequence ID" value="QOG29070.1"/>
    <property type="molecule type" value="Genomic_DNA"/>
</dbReference>
<reference evidence="6 8" key="1">
    <citation type="submission" date="2019-04" db="EMBL/GenBank/DDBJ databases">
        <title>Step-wise assembly of the neonatal virome modulated by breast feeding.</title>
        <authorList>
            <person name="Liang G."/>
            <person name="Bushman F."/>
        </authorList>
    </citation>
    <scope>NUCLEOTIDE SEQUENCE [LARGE SCALE GENOMIC DNA]</scope>
    <source>
        <strain evidence="6 8">E3404</strain>
    </source>
</reference>
<evidence type="ECO:0000313" key="8">
    <source>
        <dbReference type="Proteomes" id="UP000439965"/>
    </source>
</evidence>
<evidence type="ECO:0000313" key="7">
    <source>
        <dbReference type="EMBL" id="QOG29070.1"/>
    </source>
</evidence>
<feature type="transmembrane region" description="Helical" evidence="4">
    <location>
        <begin position="301"/>
        <end position="321"/>
    </location>
</feature>
<dbReference type="InterPro" id="IPR018060">
    <property type="entry name" value="HTH_AraC"/>
</dbReference>
<keyword evidence="1" id="KW-0805">Transcription regulation</keyword>
<protein>
    <submittedName>
        <fullName evidence="7">AraC family transcriptional regulator</fullName>
    </submittedName>
    <submittedName>
        <fullName evidence="6">Helix-turn-helix domain-containing protein</fullName>
    </submittedName>
</protein>
<gene>
    <name evidence="7" type="ORF">EGM181_02185</name>
    <name evidence="6" type="ORF">GTI89_06830</name>
</gene>
<dbReference type="RefSeq" id="WP_029487288.1">
    <property type="nucleotide sequence ID" value="NZ_BTSN01000006.1"/>
</dbReference>
<organism evidence="6 8">
    <name type="scientific">Enterococcus gallinarum</name>
    <dbReference type="NCBI Taxonomy" id="1353"/>
    <lineage>
        <taxon>Bacteria</taxon>
        <taxon>Bacillati</taxon>
        <taxon>Bacillota</taxon>
        <taxon>Bacilli</taxon>
        <taxon>Lactobacillales</taxon>
        <taxon>Enterococcaceae</taxon>
        <taxon>Enterococcus</taxon>
    </lineage>
</organism>
<keyword evidence="3" id="KW-0804">Transcription</keyword>
<evidence type="ECO:0000313" key="9">
    <source>
        <dbReference type="Proteomes" id="UP000516696"/>
    </source>
</evidence>